<gene>
    <name evidence="3" type="ORF">BDV96DRAFT_603895</name>
</gene>
<evidence type="ECO:0000313" key="3">
    <source>
        <dbReference type="EMBL" id="KAF2110296.1"/>
    </source>
</evidence>
<dbReference type="AlphaFoldDB" id="A0A6A5YTD9"/>
<evidence type="ECO:0000313" key="4">
    <source>
        <dbReference type="Proteomes" id="UP000799770"/>
    </source>
</evidence>
<keyword evidence="4" id="KW-1185">Reference proteome</keyword>
<reference evidence="3" key="1">
    <citation type="journal article" date="2020" name="Stud. Mycol.">
        <title>101 Dothideomycetes genomes: a test case for predicting lifestyles and emergence of pathogens.</title>
        <authorList>
            <person name="Haridas S."/>
            <person name="Albert R."/>
            <person name="Binder M."/>
            <person name="Bloem J."/>
            <person name="Labutti K."/>
            <person name="Salamov A."/>
            <person name="Andreopoulos B."/>
            <person name="Baker S."/>
            <person name="Barry K."/>
            <person name="Bills G."/>
            <person name="Bluhm B."/>
            <person name="Cannon C."/>
            <person name="Castanera R."/>
            <person name="Culley D."/>
            <person name="Daum C."/>
            <person name="Ezra D."/>
            <person name="Gonzalez J."/>
            <person name="Henrissat B."/>
            <person name="Kuo A."/>
            <person name="Liang C."/>
            <person name="Lipzen A."/>
            <person name="Lutzoni F."/>
            <person name="Magnuson J."/>
            <person name="Mondo S."/>
            <person name="Nolan M."/>
            <person name="Ohm R."/>
            <person name="Pangilinan J."/>
            <person name="Park H.-J."/>
            <person name="Ramirez L."/>
            <person name="Alfaro M."/>
            <person name="Sun H."/>
            <person name="Tritt A."/>
            <person name="Yoshinaga Y."/>
            <person name="Zwiers L.-H."/>
            <person name="Turgeon B."/>
            <person name="Goodwin S."/>
            <person name="Spatafora J."/>
            <person name="Crous P."/>
            <person name="Grigoriev I."/>
        </authorList>
    </citation>
    <scope>NUCLEOTIDE SEQUENCE</scope>
    <source>
        <strain evidence="3">CBS 627.86</strain>
    </source>
</reference>
<dbReference type="EMBL" id="ML977338">
    <property type="protein sequence ID" value="KAF2110296.1"/>
    <property type="molecule type" value="Genomic_DNA"/>
</dbReference>
<organism evidence="3 4">
    <name type="scientific">Lophiotrema nucula</name>
    <dbReference type="NCBI Taxonomy" id="690887"/>
    <lineage>
        <taxon>Eukaryota</taxon>
        <taxon>Fungi</taxon>
        <taxon>Dikarya</taxon>
        <taxon>Ascomycota</taxon>
        <taxon>Pezizomycotina</taxon>
        <taxon>Dothideomycetes</taxon>
        <taxon>Pleosporomycetidae</taxon>
        <taxon>Pleosporales</taxon>
        <taxon>Lophiotremataceae</taxon>
        <taxon>Lophiotrema</taxon>
    </lineage>
</organism>
<accession>A0A6A5YTD9</accession>
<evidence type="ECO:0000256" key="1">
    <source>
        <dbReference type="SAM" id="MobiDB-lite"/>
    </source>
</evidence>
<keyword evidence="2" id="KW-1133">Transmembrane helix</keyword>
<sequence>MRLDSDHVAGRMVPVPAPRLDQTPECDPDPRLTPSLAAHTICKTGLLSYCAKITFNLQPPSFHAPPPVPEYLTAHRHYSPRMSQFTAAMRLCALLAIATILAVVCAVPASNASNVISARAPSETTCRGMVDQVFCNCPNEIHGDMKAGTCSFNARITQNCCKKHPAGKHQHTTYFRYWDFRNGVDEKLDLCLWPDLKTENQDMVVNECAQPETGFDLWFKGFSYGALAFRWYEWETGMKMTFSYSRTTNWDSVRGLPSVTEDCLGWNHTIGGFLSIGFGHLRGLLQGSR</sequence>
<keyword evidence="2" id="KW-0812">Transmembrane</keyword>
<feature type="transmembrane region" description="Helical" evidence="2">
    <location>
        <begin position="91"/>
        <end position="109"/>
    </location>
</feature>
<protein>
    <submittedName>
        <fullName evidence="3">Uncharacterized protein</fullName>
    </submittedName>
</protein>
<name>A0A6A5YTD9_9PLEO</name>
<dbReference type="Proteomes" id="UP000799770">
    <property type="component" value="Unassembled WGS sequence"/>
</dbReference>
<proteinExistence type="predicted"/>
<feature type="region of interest" description="Disordered" evidence="1">
    <location>
        <begin position="1"/>
        <end position="27"/>
    </location>
</feature>
<evidence type="ECO:0000256" key="2">
    <source>
        <dbReference type="SAM" id="Phobius"/>
    </source>
</evidence>
<keyword evidence="2" id="KW-0472">Membrane</keyword>